<feature type="domain" description="Rhodanese" evidence="1">
    <location>
        <begin position="29"/>
        <end position="126"/>
    </location>
</feature>
<dbReference type="SMART" id="SM00450">
    <property type="entry name" value="RHOD"/>
    <property type="match status" value="1"/>
</dbReference>
<dbReference type="OrthoDB" id="2012972at2759"/>
<dbReference type="Proteomes" id="UP000247409">
    <property type="component" value="Unassembled WGS sequence"/>
</dbReference>
<dbReference type="PANTHER" id="PTHR45431:SF3">
    <property type="entry name" value="RHODANESE-LIKE DOMAIN-CONTAINING PROTEIN 15, CHLOROPLASTIC"/>
    <property type="match status" value="1"/>
</dbReference>
<dbReference type="InterPro" id="IPR001763">
    <property type="entry name" value="Rhodanese-like_dom"/>
</dbReference>
<accession>A0A2V3IK71</accession>
<dbReference type="PROSITE" id="PS50206">
    <property type="entry name" value="RHODANESE_3"/>
    <property type="match status" value="1"/>
</dbReference>
<reference evidence="2 3" key="1">
    <citation type="journal article" date="2018" name="Mol. Biol. Evol.">
        <title>Analysis of the draft genome of the red seaweed Gracilariopsis chorda provides insights into genome size evolution in Rhodophyta.</title>
        <authorList>
            <person name="Lee J."/>
            <person name="Yang E.C."/>
            <person name="Graf L."/>
            <person name="Yang J.H."/>
            <person name="Qiu H."/>
            <person name="Zel Zion U."/>
            <person name="Chan C.X."/>
            <person name="Stephens T.G."/>
            <person name="Weber A.P.M."/>
            <person name="Boo G.H."/>
            <person name="Boo S.M."/>
            <person name="Kim K.M."/>
            <person name="Shin Y."/>
            <person name="Jung M."/>
            <person name="Lee S.J."/>
            <person name="Yim H.S."/>
            <person name="Lee J.H."/>
            <person name="Bhattacharya D."/>
            <person name="Yoon H.S."/>
        </authorList>
    </citation>
    <scope>NUCLEOTIDE SEQUENCE [LARGE SCALE GENOMIC DNA]</scope>
    <source>
        <strain evidence="2 3">SKKU-2015</strain>
        <tissue evidence="2">Whole body</tissue>
    </source>
</reference>
<sequence>MTAPANTGSRDPPVAKLTLSPREVHDRMTNSSAIYVDVRTPTEFAEGHIPDAINVPLTTPDMKPLPSFVDDFRAAVGDASDIIVGCKSGKRSSNAITQLHQAGFKQLLELEGGFSSWLEDSNLPVAK</sequence>
<dbReference type="SUPFAM" id="SSF52821">
    <property type="entry name" value="Rhodanese/Cell cycle control phosphatase"/>
    <property type="match status" value="1"/>
</dbReference>
<proteinExistence type="predicted"/>
<evidence type="ECO:0000313" key="3">
    <source>
        <dbReference type="Proteomes" id="UP000247409"/>
    </source>
</evidence>
<dbReference type="PANTHER" id="PTHR45431">
    <property type="entry name" value="RHODANESE-LIKE DOMAIN-CONTAINING PROTEIN 15, CHLOROPLASTIC"/>
    <property type="match status" value="1"/>
</dbReference>
<dbReference type="AlphaFoldDB" id="A0A2V3IK71"/>
<name>A0A2V3IK71_9FLOR</name>
<dbReference type="GO" id="GO:0016740">
    <property type="term" value="F:transferase activity"/>
    <property type="evidence" value="ECO:0007669"/>
    <property type="project" value="UniProtKB-KW"/>
</dbReference>
<evidence type="ECO:0000259" key="1">
    <source>
        <dbReference type="PROSITE" id="PS50206"/>
    </source>
</evidence>
<protein>
    <submittedName>
        <fullName evidence="2">Thiosulfate sulfurtransferase 16, chloroplastic</fullName>
    </submittedName>
</protein>
<evidence type="ECO:0000313" key="2">
    <source>
        <dbReference type="EMBL" id="PXF42443.1"/>
    </source>
</evidence>
<dbReference type="Pfam" id="PF00581">
    <property type="entry name" value="Rhodanese"/>
    <property type="match status" value="1"/>
</dbReference>
<keyword evidence="3" id="KW-1185">Reference proteome</keyword>
<gene>
    <name evidence="2" type="ORF">BWQ96_07821</name>
</gene>
<dbReference type="InterPro" id="IPR052367">
    <property type="entry name" value="Thiosulfate_ST/Rhodanese-like"/>
</dbReference>
<dbReference type="STRING" id="448386.A0A2V3IK71"/>
<dbReference type="Gene3D" id="3.40.250.10">
    <property type="entry name" value="Rhodanese-like domain"/>
    <property type="match status" value="1"/>
</dbReference>
<dbReference type="EMBL" id="NBIV01000163">
    <property type="protein sequence ID" value="PXF42443.1"/>
    <property type="molecule type" value="Genomic_DNA"/>
</dbReference>
<dbReference type="CDD" id="cd00158">
    <property type="entry name" value="RHOD"/>
    <property type="match status" value="1"/>
</dbReference>
<comment type="caution">
    <text evidence="2">The sequence shown here is derived from an EMBL/GenBank/DDBJ whole genome shotgun (WGS) entry which is preliminary data.</text>
</comment>
<dbReference type="InterPro" id="IPR036873">
    <property type="entry name" value="Rhodanese-like_dom_sf"/>
</dbReference>
<keyword evidence="2" id="KW-0808">Transferase</keyword>
<organism evidence="2 3">
    <name type="scientific">Gracilariopsis chorda</name>
    <dbReference type="NCBI Taxonomy" id="448386"/>
    <lineage>
        <taxon>Eukaryota</taxon>
        <taxon>Rhodophyta</taxon>
        <taxon>Florideophyceae</taxon>
        <taxon>Rhodymeniophycidae</taxon>
        <taxon>Gracilariales</taxon>
        <taxon>Gracilariaceae</taxon>
        <taxon>Gracilariopsis</taxon>
    </lineage>
</organism>